<reference evidence="10" key="1">
    <citation type="submission" date="2020-10" db="EMBL/GenBank/DDBJ databases">
        <authorList>
            <person name="Kikuchi T."/>
        </authorList>
    </citation>
    <scope>NUCLEOTIDE SEQUENCE</scope>
    <source>
        <strain evidence="10">NKZ352</strain>
    </source>
</reference>
<protein>
    <recommendedName>
        <fullName evidence="7">UNC93-like protein MFSD11</fullName>
    </recommendedName>
    <alternativeName>
        <fullName evidence="8">Major facilitator superfamily domain-containing protein 11</fullName>
    </alternativeName>
</protein>
<dbReference type="EMBL" id="CAJGYM010000007">
    <property type="protein sequence ID" value="CAD6187790.1"/>
    <property type="molecule type" value="Genomic_DNA"/>
</dbReference>
<dbReference type="InterPro" id="IPR010291">
    <property type="entry name" value="Ion_channel_UNC-93"/>
</dbReference>
<evidence type="ECO:0000256" key="8">
    <source>
        <dbReference type="ARBA" id="ARBA00041910"/>
    </source>
</evidence>
<dbReference type="OrthoDB" id="196103at2759"/>
<evidence type="ECO:0000313" key="11">
    <source>
        <dbReference type="Proteomes" id="UP000835052"/>
    </source>
</evidence>
<evidence type="ECO:0000256" key="7">
    <source>
        <dbReference type="ARBA" id="ARBA00040302"/>
    </source>
</evidence>
<organism evidence="10 11">
    <name type="scientific">Caenorhabditis auriculariae</name>
    <dbReference type="NCBI Taxonomy" id="2777116"/>
    <lineage>
        <taxon>Eukaryota</taxon>
        <taxon>Metazoa</taxon>
        <taxon>Ecdysozoa</taxon>
        <taxon>Nematoda</taxon>
        <taxon>Chromadorea</taxon>
        <taxon>Rhabditida</taxon>
        <taxon>Rhabditina</taxon>
        <taxon>Rhabditomorpha</taxon>
        <taxon>Rhabditoidea</taxon>
        <taxon>Rhabditidae</taxon>
        <taxon>Peloderinae</taxon>
        <taxon>Caenorhabditis</taxon>
    </lineage>
</organism>
<feature type="transmembrane region" description="Helical" evidence="9">
    <location>
        <begin position="398"/>
        <end position="419"/>
    </location>
</feature>
<feature type="transmembrane region" description="Helical" evidence="9">
    <location>
        <begin position="175"/>
        <end position="194"/>
    </location>
</feature>
<dbReference type="PANTHER" id="PTHR23294:SF0">
    <property type="entry name" value="UNC93-LIKE PROTEIN MFSD11"/>
    <property type="match status" value="1"/>
</dbReference>
<dbReference type="Proteomes" id="UP000835052">
    <property type="component" value="Unassembled WGS sequence"/>
</dbReference>
<evidence type="ECO:0000313" key="10">
    <source>
        <dbReference type="EMBL" id="CAD6187790.1"/>
    </source>
</evidence>
<keyword evidence="6" id="KW-0325">Glycoprotein</keyword>
<feature type="transmembrane region" description="Helical" evidence="9">
    <location>
        <begin position="137"/>
        <end position="159"/>
    </location>
</feature>
<dbReference type="GO" id="GO:0016020">
    <property type="term" value="C:membrane"/>
    <property type="evidence" value="ECO:0007669"/>
    <property type="project" value="UniProtKB-SubCell"/>
</dbReference>
<comment type="subcellular location">
    <subcellularLocation>
        <location evidence="1">Membrane</location>
        <topology evidence="1">Multi-pass membrane protein</topology>
    </subcellularLocation>
</comment>
<dbReference type="AlphaFoldDB" id="A0A8S1H2Z7"/>
<feature type="transmembrane region" description="Helical" evidence="9">
    <location>
        <begin position="299"/>
        <end position="318"/>
    </location>
</feature>
<evidence type="ECO:0000256" key="1">
    <source>
        <dbReference type="ARBA" id="ARBA00004141"/>
    </source>
</evidence>
<feature type="transmembrane region" description="Helical" evidence="9">
    <location>
        <begin position="103"/>
        <end position="125"/>
    </location>
</feature>
<feature type="transmembrane region" description="Helical" evidence="9">
    <location>
        <begin position="47"/>
        <end position="66"/>
    </location>
</feature>
<dbReference type="Gene3D" id="1.20.1250.20">
    <property type="entry name" value="MFS general substrate transporter like domains"/>
    <property type="match status" value="2"/>
</dbReference>
<evidence type="ECO:0000256" key="4">
    <source>
        <dbReference type="ARBA" id="ARBA00022989"/>
    </source>
</evidence>
<feature type="transmembrane region" description="Helical" evidence="9">
    <location>
        <begin position="267"/>
        <end position="287"/>
    </location>
</feature>
<dbReference type="PANTHER" id="PTHR23294">
    <property type="entry name" value="ET TRANSLATION PRODUCT-RELATED"/>
    <property type="match status" value="1"/>
</dbReference>
<comment type="caution">
    <text evidence="10">The sequence shown here is derived from an EMBL/GenBank/DDBJ whole genome shotgun (WGS) entry which is preliminary data.</text>
</comment>
<evidence type="ECO:0000256" key="2">
    <source>
        <dbReference type="ARBA" id="ARBA00009172"/>
    </source>
</evidence>
<dbReference type="InterPro" id="IPR036259">
    <property type="entry name" value="MFS_trans_sf"/>
</dbReference>
<gene>
    <name evidence="10" type="ORF">CAUJ_LOCUS3709</name>
</gene>
<keyword evidence="5 9" id="KW-0472">Membrane</keyword>
<evidence type="ECO:0000256" key="5">
    <source>
        <dbReference type="ARBA" id="ARBA00023136"/>
    </source>
</evidence>
<sequence length="447" mass="48680">MTLDRATMNIIQMGIGFFLNFVAFNAADFIQESVINSASKSGKIDEYAGYYSLAIVYATFALGNLISAPIINALSPKYAMSLSVLTYAAFQGGFLYLNVYYLYFSSAFVGFGASILWAGQGAYLSQNCTETTTSRNSAITWALTEGSLLGGGLLLYVIFSQSTSSDSISPVTADVLYSVFTGLSLVSAAVLFLLQAPAYQEKVEKIQAVSFFQRVYAPFELLRSRKMQLLTLVFAYTGVEQAFWTGVYPTCISFTKKLGNDTNVLLALNSIYSGAAQILAGLIFGLLGDKTRRIGRDAVVLFGAFVHLIVFVMIYLNFPADASLNDTISDGAILKPNVIIAMVSGGLLAFGDACWNTQIYSLLCESYPTQSSEAFAMFRFFQAGMECFAFVYSSVLQLQYILVIMAGLSVFAAASFFLVEQLESTEISGLSLNDLKFEPKTNDSVYK</sequence>
<keyword evidence="4 9" id="KW-1133">Transmembrane helix</keyword>
<evidence type="ECO:0000256" key="3">
    <source>
        <dbReference type="ARBA" id="ARBA00022692"/>
    </source>
</evidence>
<keyword evidence="11" id="KW-1185">Reference proteome</keyword>
<evidence type="ECO:0000256" key="9">
    <source>
        <dbReference type="SAM" id="Phobius"/>
    </source>
</evidence>
<feature type="transmembrane region" description="Helical" evidence="9">
    <location>
        <begin position="7"/>
        <end position="27"/>
    </location>
</feature>
<evidence type="ECO:0000256" key="6">
    <source>
        <dbReference type="ARBA" id="ARBA00023180"/>
    </source>
</evidence>
<dbReference type="InterPro" id="IPR051617">
    <property type="entry name" value="UNC-93-like_regulator"/>
</dbReference>
<dbReference type="SUPFAM" id="SSF103473">
    <property type="entry name" value="MFS general substrate transporter"/>
    <property type="match status" value="1"/>
</dbReference>
<feature type="transmembrane region" description="Helical" evidence="9">
    <location>
        <begin position="229"/>
        <end position="247"/>
    </location>
</feature>
<accession>A0A8S1H2Z7</accession>
<comment type="similarity">
    <text evidence="2">Belongs to the unc-93 family.</text>
</comment>
<name>A0A8S1H2Z7_9PELO</name>
<dbReference type="Pfam" id="PF05978">
    <property type="entry name" value="UNC-93"/>
    <property type="match status" value="1"/>
</dbReference>
<keyword evidence="3 9" id="KW-0812">Transmembrane</keyword>
<proteinExistence type="inferred from homology"/>